<gene>
    <name evidence="2" type="ORF">NBR_LOCUS19258</name>
</gene>
<evidence type="ECO:0000313" key="3">
    <source>
        <dbReference type="Proteomes" id="UP000271162"/>
    </source>
</evidence>
<protein>
    <submittedName>
        <fullName evidence="4">Integrase core domain containing protein</fullName>
    </submittedName>
</protein>
<feature type="region of interest" description="Disordered" evidence="1">
    <location>
        <begin position="127"/>
        <end position="162"/>
    </location>
</feature>
<proteinExistence type="predicted"/>
<sequence length="162" mass="18445">MSLGRSRRRTLRRRPGATTNSGGRGRWIDVSRSIITVRPIHQAMDWNDPFLESSTDPPRTECQKASNNAVLHEIKDLMGRFTKFETEIEERLKAVEEKQEVLPKVLAAVEEPSGEEDILCIEDDIVLQQTEEPTTEKEAKSPDSYDDRRILDEPAAANRSLK</sequence>
<keyword evidence="3" id="KW-1185">Reference proteome</keyword>
<name>A0A0N4YPT6_NIPBR</name>
<feature type="compositionally biased region" description="Basic residues" evidence="1">
    <location>
        <begin position="1"/>
        <end position="15"/>
    </location>
</feature>
<reference evidence="2 3" key="2">
    <citation type="submission" date="2018-11" db="EMBL/GenBank/DDBJ databases">
        <authorList>
            <consortium name="Pathogen Informatics"/>
        </authorList>
    </citation>
    <scope>NUCLEOTIDE SEQUENCE [LARGE SCALE GENOMIC DNA]</scope>
</reference>
<feature type="compositionally biased region" description="Basic and acidic residues" evidence="1">
    <location>
        <begin position="134"/>
        <end position="152"/>
    </location>
</feature>
<accession>A0A0N4YPT6</accession>
<dbReference type="WBParaSite" id="NBR_0001925701-mRNA-1">
    <property type="protein sequence ID" value="NBR_0001925701-mRNA-1"/>
    <property type="gene ID" value="NBR_0001925701"/>
</dbReference>
<dbReference type="EMBL" id="UYSL01024020">
    <property type="protein sequence ID" value="VDL82987.1"/>
    <property type="molecule type" value="Genomic_DNA"/>
</dbReference>
<dbReference type="Proteomes" id="UP000271162">
    <property type="component" value="Unassembled WGS sequence"/>
</dbReference>
<reference evidence="4" key="1">
    <citation type="submission" date="2017-02" db="UniProtKB">
        <authorList>
            <consortium name="WormBaseParasite"/>
        </authorList>
    </citation>
    <scope>IDENTIFICATION</scope>
</reference>
<evidence type="ECO:0000313" key="4">
    <source>
        <dbReference type="WBParaSite" id="NBR_0001925701-mRNA-1"/>
    </source>
</evidence>
<dbReference type="AlphaFoldDB" id="A0A0N4YPT6"/>
<evidence type="ECO:0000313" key="2">
    <source>
        <dbReference type="EMBL" id="VDL82987.1"/>
    </source>
</evidence>
<feature type="region of interest" description="Disordered" evidence="1">
    <location>
        <begin position="1"/>
        <end position="25"/>
    </location>
</feature>
<evidence type="ECO:0000256" key="1">
    <source>
        <dbReference type="SAM" id="MobiDB-lite"/>
    </source>
</evidence>
<organism evidence="4">
    <name type="scientific">Nippostrongylus brasiliensis</name>
    <name type="common">Rat hookworm</name>
    <dbReference type="NCBI Taxonomy" id="27835"/>
    <lineage>
        <taxon>Eukaryota</taxon>
        <taxon>Metazoa</taxon>
        <taxon>Ecdysozoa</taxon>
        <taxon>Nematoda</taxon>
        <taxon>Chromadorea</taxon>
        <taxon>Rhabditida</taxon>
        <taxon>Rhabditina</taxon>
        <taxon>Rhabditomorpha</taxon>
        <taxon>Strongyloidea</taxon>
        <taxon>Heligmosomidae</taxon>
        <taxon>Nippostrongylus</taxon>
    </lineage>
</organism>